<sequence length="96" mass="10250">MHDEARVDAVHPAVGRAQLMRVGVASDPVVRLVQRDVVRLAQDVGGGQSRHSAPHHGCPPPLPCHSGSLRFYCAVRSSTETLLALHSSQVAGRIGR</sequence>
<proteinExistence type="predicted"/>
<dbReference type="EMBL" id="BLWD01000001">
    <property type="protein sequence ID" value="GFN02709.1"/>
    <property type="molecule type" value="Genomic_DNA"/>
</dbReference>
<name>A0A7J0CJV0_STRMI</name>
<evidence type="ECO:0000313" key="2">
    <source>
        <dbReference type="Proteomes" id="UP000498740"/>
    </source>
</evidence>
<protein>
    <submittedName>
        <fullName evidence="1">Uncharacterized protein</fullName>
    </submittedName>
</protein>
<dbReference type="Proteomes" id="UP000498740">
    <property type="component" value="Unassembled WGS sequence"/>
</dbReference>
<dbReference type="AlphaFoldDB" id="A0A7J0CJV0"/>
<evidence type="ECO:0000313" key="1">
    <source>
        <dbReference type="EMBL" id="GFN02709.1"/>
    </source>
</evidence>
<comment type="caution">
    <text evidence="1">The sequence shown here is derived from an EMBL/GenBank/DDBJ whole genome shotgun (WGS) entry which is preliminary data.</text>
</comment>
<reference evidence="1 2" key="1">
    <citation type="submission" date="2020-05" db="EMBL/GenBank/DDBJ databases">
        <title>Whole genome shotgun sequence of Streptomyces microflavus NBRC 13062.</title>
        <authorList>
            <person name="Komaki H."/>
            <person name="Tamura T."/>
        </authorList>
    </citation>
    <scope>NUCLEOTIDE SEQUENCE [LARGE SCALE GENOMIC DNA]</scope>
    <source>
        <strain evidence="1 2">NBRC 13062</strain>
    </source>
</reference>
<organism evidence="1 2">
    <name type="scientific">Streptomyces microflavus</name>
    <name type="common">Streptomyces lipmanii</name>
    <dbReference type="NCBI Taxonomy" id="1919"/>
    <lineage>
        <taxon>Bacteria</taxon>
        <taxon>Bacillati</taxon>
        <taxon>Actinomycetota</taxon>
        <taxon>Actinomycetes</taxon>
        <taxon>Kitasatosporales</taxon>
        <taxon>Streptomycetaceae</taxon>
        <taxon>Streptomyces</taxon>
    </lineage>
</organism>
<gene>
    <name evidence="1" type="ORF">Smic_12650</name>
</gene>
<accession>A0A7J0CJV0</accession>